<evidence type="ECO:0000313" key="8">
    <source>
        <dbReference type="Proteomes" id="UP000485058"/>
    </source>
</evidence>
<evidence type="ECO:0000256" key="2">
    <source>
        <dbReference type="ARBA" id="ARBA00022670"/>
    </source>
</evidence>
<comment type="caution">
    <text evidence="7">The sequence shown here is derived from an EMBL/GenBank/DDBJ whole genome shotgun (WGS) entry which is preliminary data.</text>
</comment>
<dbReference type="GO" id="GO:0006508">
    <property type="term" value="P:proteolysis"/>
    <property type="evidence" value="ECO:0007669"/>
    <property type="project" value="UniProtKB-KW"/>
</dbReference>
<dbReference type="InterPro" id="IPR003653">
    <property type="entry name" value="Peptidase_C48_C"/>
</dbReference>
<gene>
    <name evidence="7" type="ORF">HaLaN_12991</name>
</gene>
<feature type="domain" description="Ubiquitin-like protease family profile" evidence="6">
    <location>
        <begin position="13"/>
        <end position="334"/>
    </location>
</feature>
<name>A0A699Z1Z1_HAELA</name>
<evidence type="ECO:0000256" key="1">
    <source>
        <dbReference type="ARBA" id="ARBA00005234"/>
    </source>
</evidence>
<evidence type="ECO:0000259" key="6">
    <source>
        <dbReference type="PROSITE" id="PS50600"/>
    </source>
</evidence>
<dbReference type="Gene3D" id="3.40.395.10">
    <property type="entry name" value="Adenoviral Proteinase, Chain A"/>
    <property type="match status" value="2"/>
</dbReference>
<keyword evidence="3" id="KW-0378">Hydrolase</keyword>
<dbReference type="EMBL" id="BLLF01001014">
    <property type="protein sequence ID" value="GFH16553.1"/>
    <property type="molecule type" value="Genomic_DNA"/>
</dbReference>
<feature type="region of interest" description="Disordered" evidence="5">
    <location>
        <begin position="106"/>
        <end position="183"/>
    </location>
</feature>
<dbReference type="PANTHER" id="PTHR47764:SF2">
    <property type="entry name" value="UBIQUITIN-LIKE PROTEASE FAMILY PROFILE DOMAIN-CONTAINING PROTEIN"/>
    <property type="match status" value="1"/>
</dbReference>
<dbReference type="PANTHER" id="PTHR47764">
    <property type="entry name" value="UBIQUITIN-LIKE-SPECIFIC PROTEASE 2B-RELATED"/>
    <property type="match status" value="1"/>
</dbReference>
<evidence type="ECO:0000256" key="5">
    <source>
        <dbReference type="SAM" id="MobiDB-lite"/>
    </source>
</evidence>
<feature type="compositionally biased region" description="Gly residues" evidence="5">
    <location>
        <begin position="140"/>
        <end position="149"/>
    </location>
</feature>
<evidence type="ECO:0000313" key="7">
    <source>
        <dbReference type="EMBL" id="GFH16553.1"/>
    </source>
</evidence>
<evidence type="ECO:0000256" key="3">
    <source>
        <dbReference type="ARBA" id="ARBA00022801"/>
    </source>
</evidence>
<dbReference type="InterPro" id="IPR038765">
    <property type="entry name" value="Papain-like_cys_pep_sf"/>
</dbReference>
<sequence>MRYPDSSDGRAVVTVVGGDLAWLEEEAFLNDTIIDFFIRRIQENLPSTASNRYYFFNSFFYKKLSEKATAAAKAKAKAARKEQQQLEAALEASRLDAGMVDNTSAAARRPGGVAGQGTAGADLGQQSSSELELEYEEEGGPGTGQGQEEGQGMQQQQQGGEARTGKAAMVASGPGPSRGVSTKKPAPVLHGAAAHARVKKWTKNVDLFSKDYVFVPIHEALHWSLALICHPGRWAQQPGQPGTCILHLDSMASGRLHTPNTIFQTLRNYLAAEWASNAADPRPSTARAWAEAHPDAAPPSFNKEQCPCACCKGLPQQDNHCDCGLFLLSYIDFFCHADPAYIDHNLLPCTAAAMKKRGGGDTASLVPNQPAFMTVNWFTADNVNGLRQYLRYLIFQ</sequence>
<feature type="non-terminal residue" evidence="7">
    <location>
        <position position="396"/>
    </location>
</feature>
<dbReference type="Proteomes" id="UP000485058">
    <property type="component" value="Unassembled WGS sequence"/>
</dbReference>
<feature type="non-terminal residue" evidence="7">
    <location>
        <position position="1"/>
    </location>
</feature>
<organism evidence="7 8">
    <name type="scientific">Haematococcus lacustris</name>
    <name type="common">Green alga</name>
    <name type="synonym">Haematococcus pluvialis</name>
    <dbReference type="NCBI Taxonomy" id="44745"/>
    <lineage>
        <taxon>Eukaryota</taxon>
        <taxon>Viridiplantae</taxon>
        <taxon>Chlorophyta</taxon>
        <taxon>core chlorophytes</taxon>
        <taxon>Chlorophyceae</taxon>
        <taxon>CS clade</taxon>
        <taxon>Chlamydomonadales</taxon>
        <taxon>Haematococcaceae</taxon>
        <taxon>Haematococcus</taxon>
    </lineage>
</organism>
<feature type="compositionally biased region" description="Low complexity" evidence="5">
    <location>
        <begin position="150"/>
        <end position="161"/>
    </location>
</feature>
<keyword evidence="2 7" id="KW-0645">Protease</keyword>
<keyword evidence="4" id="KW-0175">Coiled coil</keyword>
<dbReference type="AlphaFoldDB" id="A0A699Z1Z1"/>
<keyword evidence="8" id="KW-1185">Reference proteome</keyword>
<dbReference type="PROSITE" id="PS50600">
    <property type="entry name" value="ULP_PROTEASE"/>
    <property type="match status" value="1"/>
</dbReference>
<reference evidence="7 8" key="1">
    <citation type="submission" date="2020-02" db="EMBL/GenBank/DDBJ databases">
        <title>Draft genome sequence of Haematococcus lacustris strain NIES-144.</title>
        <authorList>
            <person name="Morimoto D."/>
            <person name="Nakagawa S."/>
            <person name="Yoshida T."/>
            <person name="Sawayama S."/>
        </authorList>
    </citation>
    <scope>NUCLEOTIDE SEQUENCE [LARGE SCALE GENOMIC DNA]</scope>
    <source>
        <strain evidence="7 8">NIES-144</strain>
    </source>
</reference>
<evidence type="ECO:0000256" key="4">
    <source>
        <dbReference type="SAM" id="Coils"/>
    </source>
</evidence>
<protein>
    <submittedName>
        <fullName evidence="7">ULP_PROTEASE domain-containing protein</fullName>
    </submittedName>
</protein>
<dbReference type="Pfam" id="PF02902">
    <property type="entry name" value="Peptidase_C48"/>
    <property type="match status" value="2"/>
</dbReference>
<proteinExistence type="inferred from homology"/>
<comment type="similarity">
    <text evidence="1">Belongs to the peptidase C48 family.</text>
</comment>
<feature type="coiled-coil region" evidence="4">
    <location>
        <begin position="69"/>
        <end position="96"/>
    </location>
</feature>
<dbReference type="GO" id="GO:0008234">
    <property type="term" value="F:cysteine-type peptidase activity"/>
    <property type="evidence" value="ECO:0007669"/>
    <property type="project" value="InterPro"/>
</dbReference>
<dbReference type="SUPFAM" id="SSF54001">
    <property type="entry name" value="Cysteine proteinases"/>
    <property type="match status" value="1"/>
</dbReference>
<accession>A0A699Z1Z1</accession>